<evidence type="ECO:0000259" key="1">
    <source>
        <dbReference type="Pfam" id="PF13860"/>
    </source>
</evidence>
<dbReference type="InterPro" id="IPR025965">
    <property type="entry name" value="FlgD/Vpr_Ig-like"/>
</dbReference>
<reference evidence="2 3" key="1">
    <citation type="journal article" date="2015" name="Microbiome">
        <title>Genomic resolution of linkages in carbon, nitrogen, and sulfur cycling among widespread estuary sediment bacteria.</title>
        <authorList>
            <person name="Baker B.J."/>
            <person name="Lazar C.S."/>
            <person name="Teske A.P."/>
            <person name="Dick G.J."/>
        </authorList>
    </citation>
    <scope>NUCLEOTIDE SEQUENCE [LARGE SCALE GENOMIC DNA]</scope>
    <source>
        <strain evidence="2">SM23_60</strain>
    </source>
</reference>
<dbReference type="NCBIfam" id="TIGR04183">
    <property type="entry name" value="Por_Secre_tail"/>
    <property type="match status" value="1"/>
</dbReference>
<proteinExistence type="predicted"/>
<dbReference type="Pfam" id="PF13860">
    <property type="entry name" value="FlgD_ig"/>
    <property type="match status" value="1"/>
</dbReference>
<gene>
    <name evidence="2" type="ORF">AMJ87_05750</name>
</gene>
<organism evidence="2 3">
    <name type="scientific">candidate division WOR_3 bacterium SM23_60</name>
    <dbReference type="NCBI Taxonomy" id="1703780"/>
    <lineage>
        <taxon>Bacteria</taxon>
        <taxon>Bacteria division WOR-3</taxon>
    </lineage>
</organism>
<dbReference type="InterPro" id="IPR026444">
    <property type="entry name" value="Secre_tail"/>
</dbReference>
<name>A0A0S8GK84_UNCW3</name>
<accession>A0A0S8GK84</accession>
<feature type="domain" description="FlgD/Vpr Ig-like" evidence="1">
    <location>
        <begin position="18"/>
        <end position="69"/>
    </location>
</feature>
<sequence>MSAQPNPFEDRTCISFAIGSELEMGRVRIYDVTGRLVRQFNNSTIQRSNYIVWDGTDNAGNEAPAGIYYCVLGDCCAVTKVTKLKY</sequence>
<protein>
    <recommendedName>
        <fullName evidence="1">FlgD/Vpr Ig-like domain-containing protein</fullName>
    </recommendedName>
</protein>
<dbReference type="EMBL" id="LJUO01000042">
    <property type="protein sequence ID" value="KPK72090.1"/>
    <property type="molecule type" value="Genomic_DNA"/>
</dbReference>
<dbReference type="Proteomes" id="UP000051096">
    <property type="component" value="Unassembled WGS sequence"/>
</dbReference>
<evidence type="ECO:0000313" key="3">
    <source>
        <dbReference type="Proteomes" id="UP000051096"/>
    </source>
</evidence>
<dbReference type="Gene3D" id="2.60.40.4070">
    <property type="match status" value="1"/>
</dbReference>
<dbReference type="AlphaFoldDB" id="A0A0S8GK84"/>
<evidence type="ECO:0000313" key="2">
    <source>
        <dbReference type="EMBL" id="KPK72090.1"/>
    </source>
</evidence>
<comment type="caution">
    <text evidence="2">The sequence shown here is derived from an EMBL/GenBank/DDBJ whole genome shotgun (WGS) entry which is preliminary data.</text>
</comment>